<gene>
    <name evidence="1" type="ORF">SGPV049</name>
</gene>
<dbReference type="RefSeq" id="YP_009162421.1">
    <property type="nucleotide sequence ID" value="NC_027707.1"/>
</dbReference>
<reference evidence="1 2" key="1">
    <citation type="journal article" date="2015" name="J. Virol.">
        <title>Salmon gill poxvirus, the deepest representative of the Chordopoxvirinae.</title>
        <authorList>
            <person name="Gjessing M.C."/>
            <person name="Yutin N."/>
            <person name="Tengs T."/>
            <person name="Senkevich T."/>
            <person name="Koonin E.V."/>
            <person name="Ronning H.P."/>
            <person name="Alarson M."/>
            <person name="Ylving S."/>
            <person name="Lie K.-I."/>
            <person name="Saure B."/>
            <person name="Tran L."/>
            <person name="Moss B."/>
            <person name="Dale O.B."/>
        </authorList>
    </citation>
    <scope>NUCLEOTIDE SEQUENCE [LARGE SCALE GENOMIC DNA]</scope>
    <source>
        <strain evidence="1">2012-04-F277-L3G</strain>
    </source>
</reference>
<protein>
    <submittedName>
        <fullName evidence="1">Uncharacterized protein</fullName>
    </submittedName>
</protein>
<dbReference type="Proteomes" id="UP000105007">
    <property type="component" value="Segment"/>
</dbReference>
<proteinExistence type="predicted"/>
<evidence type="ECO:0000313" key="2">
    <source>
        <dbReference type="Proteomes" id="UP000105007"/>
    </source>
</evidence>
<accession>A0A0H4XWF3</accession>
<name>A0A0H4XWF3_9POXV</name>
<evidence type="ECO:0000313" key="1">
    <source>
        <dbReference type="EMBL" id="AKR04173.1"/>
    </source>
</evidence>
<dbReference type="GeneID" id="25392216"/>
<sequence length="365" mass="42224">MFTHVTEIHNVSLSKFVSVVPRLVHKTSIQTETSKYMSWISSDSTDESLALNQISDESPYKNIMCEIPTLVLEKTPVLDHVMDPHPFDPLLQWLRYAVKELCVSTYNPLTMYMLHKKMGPEMTSNVGFVKVSKVKTFEYQDAPPLNFYYNNNDTEIRTGSTLDISFVDNIDELNSLVYLSPTSRIDVKYKHPWEKSPKNRFLSTLGSTLCCLSKTKREYKLIPLTMLLVKFGLFTYIENREPNLLLNLKDMEDTEMDVDIVMKTTKSDDHSMIIEPHSSKFRYAAERIKERNFPPRSQISYFSSHVAKTDRDRLIQARTLLEADDASTTLTMISRLKNHSSENTVFINSEMYDAFSFMFDDTGEM</sequence>
<keyword evidence="2" id="KW-1185">Reference proteome</keyword>
<dbReference type="KEGG" id="vg:25392216"/>
<dbReference type="EMBL" id="KT159937">
    <property type="protein sequence ID" value="AKR04173.1"/>
    <property type="molecule type" value="Genomic_DNA"/>
</dbReference>
<organism evidence="1 2">
    <name type="scientific">Salmon gill poxvirus</name>
    <dbReference type="NCBI Taxonomy" id="1680908"/>
    <lineage>
        <taxon>Viruses</taxon>
        <taxon>Varidnaviria</taxon>
        <taxon>Bamfordvirae</taxon>
        <taxon>Nucleocytoviricota</taxon>
        <taxon>Pokkesviricetes</taxon>
        <taxon>Chitovirales</taxon>
        <taxon>Poxviridae</taxon>
        <taxon>Chordopoxvirinae</taxon>
        <taxon>Salmonpoxvirus</taxon>
        <taxon>Salmonpoxvirus gillpox</taxon>
        <taxon>Salmon gillpox virus</taxon>
    </lineage>
</organism>